<feature type="transmembrane region" description="Helical" evidence="1">
    <location>
        <begin position="52"/>
        <end position="73"/>
    </location>
</feature>
<evidence type="ECO:0000256" key="1">
    <source>
        <dbReference type="SAM" id="Phobius"/>
    </source>
</evidence>
<keyword evidence="1" id="KW-0472">Membrane</keyword>
<evidence type="ECO:0000313" key="3">
    <source>
        <dbReference type="Proteomes" id="UP000192356"/>
    </source>
</evidence>
<proteinExistence type="predicted"/>
<sequence>MSTIINHLQTTNNITLKGTVKPDNSNLVRIEIYLEKSLQLLLQHLNTTSSLFLIQSLIFISLRHVLYFTYLLNKSLIYRNSIRSSTGPLTKDSIILLIQ</sequence>
<dbReference type="EMBL" id="LVKB01000016">
    <property type="protein sequence ID" value="ORD97613.1"/>
    <property type="molecule type" value="Genomic_DNA"/>
</dbReference>
<reference evidence="2 3" key="1">
    <citation type="journal article" date="2017" name="Environ. Microbiol.">
        <title>Decay of the glycolytic pathway and adaptation to intranuclear parasitism within Enterocytozoonidae microsporidia.</title>
        <authorList>
            <person name="Wiredu Boakye D."/>
            <person name="Jaroenlak P."/>
            <person name="Prachumwat A."/>
            <person name="Williams T.A."/>
            <person name="Bateman K.S."/>
            <person name="Itsathitphaisarn O."/>
            <person name="Sritunyalucksana K."/>
            <person name="Paszkiewicz K.H."/>
            <person name="Moore K.A."/>
            <person name="Stentiford G.D."/>
            <person name="Williams B.A."/>
        </authorList>
    </citation>
    <scope>NUCLEOTIDE SEQUENCE [LARGE SCALE GENOMIC DNA]</scope>
    <source>
        <strain evidence="2 3">GB1</strain>
    </source>
</reference>
<keyword evidence="1" id="KW-0812">Transmembrane</keyword>
<organism evidence="2 3">
    <name type="scientific">Hepatospora eriocheir</name>
    <dbReference type="NCBI Taxonomy" id="1081669"/>
    <lineage>
        <taxon>Eukaryota</taxon>
        <taxon>Fungi</taxon>
        <taxon>Fungi incertae sedis</taxon>
        <taxon>Microsporidia</taxon>
        <taxon>Hepatosporidae</taxon>
        <taxon>Hepatospora</taxon>
    </lineage>
</organism>
<dbReference type="VEuPathDB" id="MicrosporidiaDB:HERIO_523"/>
<dbReference type="AlphaFoldDB" id="A0A1X0QD57"/>
<dbReference type="Proteomes" id="UP000192356">
    <property type="component" value="Unassembled WGS sequence"/>
</dbReference>
<gene>
    <name evidence="2" type="ORF">HERIO_523</name>
</gene>
<accession>A0A1X0QD57</accession>
<evidence type="ECO:0000313" key="2">
    <source>
        <dbReference type="EMBL" id="ORD97613.1"/>
    </source>
</evidence>
<protein>
    <submittedName>
        <fullName evidence="2">Uncharacterized protein</fullName>
    </submittedName>
</protein>
<comment type="caution">
    <text evidence="2">The sequence shown here is derived from an EMBL/GenBank/DDBJ whole genome shotgun (WGS) entry which is preliminary data.</text>
</comment>
<keyword evidence="3" id="KW-1185">Reference proteome</keyword>
<keyword evidence="1" id="KW-1133">Transmembrane helix</keyword>
<name>A0A1X0QD57_9MICR</name>